<evidence type="ECO:0000259" key="5">
    <source>
        <dbReference type="Pfam" id="PF00582"/>
    </source>
</evidence>
<evidence type="ECO:0000256" key="3">
    <source>
        <dbReference type="ARBA" id="ARBA00011738"/>
    </source>
</evidence>
<comment type="subcellular location">
    <subcellularLocation>
        <location evidence="1">Cytoplasm</location>
    </subcellularLocation>
</comment>
<dbReference type="InterPro" id="IPR014729">
    <property type="entry name" value="Rossmann-like_a/b/a_fold"/>
</dbReference>
<name>A0ABW7NXZ3_9GAMM</name>
<dbReference type="Proteomes" id="UP001610706">
    <property type="component" value="Unassembled WGS sequence"/>
</dbReference>
<organism evidence="6 7">
    <name type="scientific">Oceanimonas smirnovii</name>
    <dbReference type="NCBI Taxonomy" id="264574"/>
    <lineage>
        <taxon>Bacteria</taxon>
        <taxon>Pseudomonadati</taxon>
        <taxon>Pseudomonadota</taxon>
        <taxon>Gammaproteobacteria</taxon>
        <taxon>Aeromonadales</taxon>
        <taxon>Aeromonadaceae</taxon>
        <taxon>Oceanimonas</taxon>
    </lineage>
</organism>
<evidence type="ECO:0000313" key="7">
    <source>
        <dbReference type="Proteomes" id="UP001610706"/>
    </source>
</evidence>
<dbReference type="CDD" id="cd00293">
    <property type="entry name" value="USP-like"/>
    <property type="match status" value="2"/>
</dbReference>
<dbReference type="InterPro" id="IPR006016">
    <property type="entry name" value="UspA"/>
</dbReference>
<reference evidence="6 7" key="1">
    <citation type="submission" date="2024-08" db="EMBL/GenBank/DDBJ databases">
        <title>Oceanimonas smirnovii Genome sequencing and assembly.</title>
        <authorList>
            <person name="Tang B."/>
        </authorList>
    </citation>
    <scope>NUCLEOTIDE SEQUENCE [LARGE SCALE GENOMIC DNA]</scope>
    <source>
        <strain evidence="6 7">OS2020-119</strain>
    </source>
</reference>
<gene>
    <name evidence="6" type="ORF">AB9R89_01130</name>
</gene>
<dbReference type="PANTHER" id="PTHR46268">
    <property type="entry name" value="STRESS RESPONSE PROTEIN NHAX"/>
    <property type="match status" value="1"/>
</dbReference>
<dbReference type="PANTHER" id="PTHR46268:SF23">
    <property type="entry name" value="UNIVERSAL STRESS PROTEIN A-RELATED"/>
    <property type="match status" value="1"/>
</dbReference>
<dbReference type="Gene3D" id="3.40.50.620">
    <property type="entry name" value="HUPs"/>
    <property type="match status" value="2"/>
</dbReference>
<accession>A0ABW7NXZ3</accession>
<dbReference type="InterPro" id="IPR006015">
    <property type="entry name" value="Universal_stress_UspA"/>
</dbReference>
<dbReference type="EMBL" id="JBGFTR010000001">
    <property type="protein sequence ID" value="MFH7563930.1"/>
    <property type="molecule type" value="Genomic_DNA"/>
</dbReference>
<protein>
    <submittedName>
        <fullName evidence="6">Universal stress protein</fullName>
    </submittedName>
</protein>
<comment type="similarity">
    <text evidence="2">Belongs to the universal stress protein A family.</text>
</comment>
<evidence type="ECO:0000256" key="1">
    <source>
        <dbReference type="ARBA" id="ARBA00004496"/>
    </source>
</evidence>
<feature type="domain" description="UspA" evidence="5">
    <location>
        <begin position="2"/>
        <end position="138"/>
    </location>
</feature>
<evidence type="ECO:0000256" key="4">
    <source>
        <dbReference type="ARBA" id="ARBA00022490"/>
    </source>
</evidence>
<comment type="caution">
    <text evidence="6">The sequence shown here is derived from an EMBL/GenBank/DDBJ whole genome shotgun (WGS) entry which is preliminary data.</text>
</comment>
<proteinExistence type="inferred from homology"/>
<dbReference type="PRINTS" id="PR01438">
    <property type="entry name" value="UNVRSLSTRESS"/>
</dbReference>
<comment type="subunit">
    <text evidence="3">Homodimer.</text>
</comment>
<keyword evidence="4" id="KW-0963">Cytoplasm</keyword>
<feature type="domain" description="UspA" evidence="5">
    <location>
        <begin position="147"/>
        <end position="288"/>
    </location>
</feature>
<evidence type="ECO:0000313" key="6">
    <source>
        <dbReference type="EMBL" id="MFH7563930.1"/>
    </source>
</evidence>
<evidence type="ECO:0000256" key="2">
    <source>
        <dbReference type="ARBA" id="ARBA00008791"/>
    </source>
</evidence>
<sequence length="288" mass="32111">MKILLAAVDLQEGAERVVERAGMLAAQLNARLHLVHVINEAMVLYEPMVEISVRRRLQQGANQALDQLIHQLPAAQAAVTERHVMLGKPSQALARKAAELNADLVIAGRQHDEPVQELFLGTTVERLLRRCTMPVLVVCNTSRIQPYHHLVAATDFSRSSHHALRSGLMLAPKANATLVHVFEPPMLLRLLQQDNMHPDSMMAHQRSRIEQEVQEEMSHFIATDDHHRISTRIMSGEVKKTILSVVEETHAQLLVLGYHGRQGISRLLVGNLAMSFLSAPPCDVLVAR</sequence>
<dbReference type="Pfam" id="PF00582">
    <property type="entry name" value="Usp"/>
    <property type="match status" value="2"/>
</dbReference>
<dbReference type="RefSeq" id="WP_317075519.1">
    <property type="nucleotide sequence ID" value="NZ_CP166302.1"/>
</dbReference>
<dbReference type="SUPFAM" id="SSF52402">
    <property type="entry name" value="Adenine nucleotide alpha hydrolases-like"/>
    <property type="match status" value="2"/>
</dbReference>
<keyword evidence="7" id="KW-1185">Reference proteome</keyword>